<dbReference type="RefSeq" id="WP_377128508.1">
    <property type="nucleotide sequence ID" value="NZ_JBHRSD010000047.1"/>
</dbReference>
<dbReference type="PANTHER" id="PTHR33321:SF12">
    <property type="entry name" value="PLANT BASIC SECRETORY PROTEIN (BSP) FAMILY PROTEIN"/>
    <property type="match status" value="1"/>
</dbReference>
<keyword evidence="1" id="KW-0732">Signal</keyword>
<accession>A0ABV7CQN5</accession>
<dbReference type="Pfam" id="PF04450">
    <property type="entry name" value="BSP"/>
    <property type="match status" value="1"/>
</dbReference>
<proteinExistence type="predicted"/>
<dbReference type="SUPFAM" id="SSF49299">
    <property type="entry name" value="PKD domain"/>
    <property type="match status" value="1"/>
</dbReference>
<keyword evidence="3" id="KW-1185">Reference proteome</keyword>
<sequence>MKQTTLISSHWAWRFTLGASLLSLSSCALQNNTATSPVVRDITDYKGEITAQYADFILHEGIAQLFDKAKSSKYLSEHAKAWVQFSSENQEIVSRYSLTSAGDAPMRDSATWRLLASLDGNNWQVLDEQSGFEFAARGETVAFEIADPRPFKHFRLDMQSRGVTEWGDNYLQLADFALFAATELPLADFSIDKSVTTLGERVTLTSQTANQPTQQTWTIQAAGASNSALILQGEQVQFTPTLPGSYHINLHAENRVGEHQLQRENALKVLDPTAPWLGFTPAQVEVQFEDTSSLGYQRLVRLFPDLTQTINAVTLQLVPMLYRDFTQVPDFSKVTFQLKWMDTIAYRSGDESNMIIAFSSKYITERLAEQPDSQVEYELLGVLWHELTHGYQLFPKDRHYGEPQAHAFVEGMADLIRIQAGFHKTRAPKPSESWLGGYTNTGFFLAWLAEQHSEFAFRFNQTAHTISPWSFAAAIKAVTNEDLDELWQRYQQSLSTELAKSE</sequence>
<evidence type="ECO:0000313" key="3">
    <source>
        <dbReference type="Proteomes" id="UP001595453"/>
    </source>
</evidence>
<evidence type="ECO:0000256" key="1">
    <source>
        <dbReference type="SAM" id="SignalP"/>
    </source>
</evidence>
<organism evidence="2 3">
    <name type="scientific">Pseudoalteromonas fenneropenaei</name>
    <dbReference type="NCBI Taxonomy" id="1737459"/>
    <lineage>
        <taxon>Bacteria</taxon>
        <taxon>Pseudomonadati</taxon>
        <taxon>Pseudomonadota</taxon>
        <taxon>Gammaproteobacteria</taxon>
        <taxon>Alteromonadales</taxon>
        <taxon>Pseudoalteromonadaceae</taxon>
        <taxon>Pseudoalteromonas</taxon>
    </lineage>
</organism>
<dbReference type="PROSITE" id="PS51257">
    <property type="entry name" value="PROKAR_LIPOPROTEIN"/>
    <property type="match status" value="1"/>
</dbReference>
<gene>
    <name evidence="2" type="ORF">ACFOEE_19560</name>
</gene>
<feature type="chain" id="PRO_5045101434" evidence="1">
    <location>
        <begin position="29"/>
        <end position="502"/>
    </location>
</feature>
<comment type="caution">
    <text evidence="2">The sequence shown here is derived from an EMBL/GenBank/DDBJ whole genome shotgun (WGS) entry which is preliminary data.</text>
</comment>
<dbReference type="InterPro" id="IPR035986">
    <property type="entry name" value="PKD_dom_sf"/>
</dbReference>
<dbReference type="PANTHER" id="PTHR33321">
    <property type="match status" value="1"/>
</dbReference>
<reference evidence="3" key="1">
    <citation type="journal article" date="2019" name="Int. J. Syst. Evol. Microbiol.">
        <title>The Global Catalogue of Microorganisms (GCM) 10K type strain sequencing project: providing services to taxonomists for standard genome sequencing and annotation.</title>
        <authorList>
            <consortium name="The Broad Institute Genomics Platform"/>
            <consortium name="The Broad Institute Genome Sequencing Center for Infectious Disease"/>
            <person name="Wu L."/>
            <person name="Ma J."/>
        </authorList>
    </citation>
    <scope>NUCLEOTIDE SEQUENCE [LARGE SCALE GENOMIC DNA]</scope>
    <source>
        <strain evidence="3">KCTC 42730</strain>
    </source>
</reference>
<feature type="signal peptide" evidence="1">
    <location>
        <begin position="1"/>
        <end position="28"/>
    </location>
</feature>
<evidence type="ECO:0000313" key="2">
    <source>
        <dbReference type="EMBL" id="MFC3034706.1"/>
    </source>
</evidence>
<dbReference type="Gene3D" id="2.60.120.260">
    <property type="entry name" value="Galactose-binding domain-like"/>
    <property type="match status" value="1"/>
</dbReference>
<dbReference type="Proteomes" id="UP001595453">
    <property type="component" value="Unassembled WGS sequence"/>
</dbReference>
<dbReference type="InterPro" id="IPR007541">
    <property type="entry name" value="Uncharacterised_BSP"/>
</dbReference>
<protein>
    <submittedName>
        <fullName evidence="2">Basic secretory protein-like protein</fullName>
    </submittedName>
</protein>
<dbReference type="EMBL" id="JBHRSD010000047">
    <property type="protein sequence ID" value="MFC3034706.1"/>
    <property type="molecule type" value="Genomic_DNA"/>
</dbReference>
<name>A0ABV7CQN5_9GAMM</name>